<dbReference type="EMBL" id="CAEZXX010000150">
    <property type="protein sequence ID" value="CAB4722179.1"/>
    <property type="molecule type" value="Genomic_DNA"/>
</dbReference>
<accession>A0A6J6U4B1</accession>
<dbReference type="PANTHER" id="PTHR43575">
    <property type="entry name" value="PROTEIN ABCI7, CHLOROPLASTIC"/>
    <property type="match status" value="1"/>
</dbReference>
<proteinExistence type="predicted"/>
<dbReference type="SUPFAM" id="SSF101960">
    <property type="entry name" value="Stabilizer of iron transporter SufD"/>
    <property type="match status" value="1"/>
</dbReference>
<evidence type="ECO:0000313" key="2">
    <source>
        <dbReference type="EMBL" id="CAB4722179.1"/>
    </source>
</evidence>
<dbReference type="NCBIfam" id="TIGR01981">
    <property type="entry name" value="sufD"/>
    <property type="match status" value="1"/>
</dbReference>
<dbReference type="EMBL" id="CAFBQP010000038">
    <property type="protein sequence ID" value="CAB5062349.1"/>
    <property type="molecule type" value="Genomic_DNA"/>
</dbReference>
<gene>
    <name evidence="2" type="ORF">UFOPK2602_01815</name>
    <name evidence="3" type="ORF">UFOPK2806_01210</name>
    <name evidence="4" type="ORF">UFOPK3417_00353</name>
    <name evidence="5" type="ORF">UFOPK3954_01124</name>
    <name evidence="6" type="ORF">UFOPK4306_01146</name>
</gene>
<protein>
    <submittedName>
        <fullName evidence="3">Unannotated protein</fullName>
    </submittedName>
</protein>
<evidence type="ECO:0000259" key="1">
    <source>
        <dbReference type="Pfam" id="PF01458"/>
    </source>
</evidence>
<reference evidence="3" key="1">
    <citation type="submission" date="2020-05" db="EMBL/GenBank/DDBJ databases">
        <authorList>
            <person name="Chiriac C."/>
            <person name="Salcher M."/>
            <person name="Ghai R."/>
            <person name="Kavagutti S V."/>
        </authorList>
    </citation>
    <scope>NUCLEOTIDE SEQUENCE</scope>
</reference>
<evidence type="ECO:0000313" key="4">
    <source>
        <dbReference type="EMBL" id="CAB4863452.1"/>
    </source>
</evidence>
<dbReference type="PANTHER" id="PTHR43575:SF1">
    <property type="entry name" value="PROTEIN ABCI7, CHLOROPLASTIC"/>
    <property type="match status" value="1"/>
</dbReference>
<organism evidence="3">
    <name type="scientific">freshwater metagenome</name>
    <dbReference type="NCBI Taxonomy" id="449393"/>
    <lineage>
        <taxon>unclassified sequences</taxon>
        <taxon>metagenomes</taxon>
        <taxon>ecological metagenomes</taxon>
    </lineage>
</organism>
<dbReference type="EMBL" id="CAFBLR010000019">
    <property type="protein sequence ID" value="CAB4863452.1"/>
    <property type="molecule type" value="Genomic_DNA"/>
</dbReference>
<dbReference type="InterPro" id="IPR037284">
    <property type="entry name" value="SUF_FeS_clus_asmbl_SufBD_sf"/>
</dbReference>
<evidence type="ECO:0000313" key="5">
    <source>
        <dbReference type="EMBL" id="CAB4990404.1"/>
    </source>
</evidence>
<dbReference type="GO" id="GO:0016226">
    <property type="term" value="P:iron-sulfur cluster assembly"/>
    <property type="evidence" value="ECO:0007669"/>
    <property type="project" value="InterPro"/>
</dbReference>
<sequence length="383" mass="40970">MNPELASAIPGPSWLIERRTAAAVRATASAMPQVDEEIWRYSRIDELNLDRYAYSPAASSISGAGECLSEPLETDPVAPAPDVFAEWNTALSEPIVLRTVRGQVLEVPVVVEHSVSEGQITFPRLVIHAAADSEITVVERFRSDASGAALVAPVVEIHAGPAARVKYVAINELGTDVWLIGHQLAWADRDSTVSLSSVALGGDYARVRTEAVANGQGSSTKQTALYFADGTQMHDFRTIQSHIAPRTQSNLLFKGAVKDTARSVYTGLIRIGHEAKGSSAFQTNRNLTLSAGAWAESVPNLDIETNDVRCSHASTVGPIDVEQRFYLESRGVSPEIAERLIVLGFFDEVLEQLPLPALAAQLRARVAAKLDGVPAVLAGSVGG</sequence>
<feature type="domain" description="SUF system FeS cluster assembly SufBD core" evidence="1">
    <location>
        <begin position="116"/>
        <end position="345"/>
    </location>
</feature>
<dbReference type="InterPro" id="IPR055346">
    <property type="entry name" value="Fe-S_cluster_assembly_SufBD"/>
</dbReference>
<dbReference type="InterPro" id="IPR000825">
    <property type="entry name" value="SUF_FeS_clus_asmbl_SufBD_core"/>
</dbReference>
<dbReference type="AlphaFoldDB" id="A0A6J6U4B1"/>
<dbReference type="Pfam" id="PF01458">
    <property type="entry name" value="SUFBD_core"/>
    <property type="match status" value="1"/>
</dbReference>
<evidence type="ECO:0000313" key="6">
    <source>
        <dbReference type="EMBL" id="CAB5062349.1"/>
    </source>
</evidence>
<dbReference type="EMBL" id="CAEZYY010000013">
    <property type="protein sequence ID" value="CAB4754306.1"/>
    <property type="molecule type" value="Genomic_DNA"/>
</dbReference>
<dbReference type="EMBL" id="CAFBON010000104">
    <property type="protein sequence ID" value="CAB4990404.1"/>
    <property type="molecule type" value="Genomic_DNA"/>
</dbReference>
<dbReference type="InterPro" id="IPR011542">
    <property type="entry name" value="SUF_FeS_clus_asmbl_SufD"/>
</dbReference>
<name>A0A6J6U4B1_9ZZZZ</name>
<evidence type="ECO:0000313" key="3">
    <source>
        <dbReference type="EMBL" id="CAB4754306.1"/>
    </source>
</evidence>